<sequence>MKKYVLAAVGGTLAGALVTAQLAAPLLAQETDANASVYEQLDLFGSVFEKVRSDYVEQVDDKKLIEAAINGMLTSLDPHSSYLSQNDYSDMQTQTRGSFGGLGIEVSQEEGLVKVVSPMDDTPASGAGIKSGDYITHVNGESLMGLTLDEAVDKMRGPVGSEITITILRSGEKEPFDVTMVRDTIKLTAVKARVEDHAVVLRITTFNDQTYDSLKSDLEKSVKDAGGMDKISGFVIDLRNNPGGLLNQAISVSDAFLEKGEIVSTRGRKPEESERWNAEPGDLAQGKPIVVLINGGSASASEIVTGALQDHNRAIVVGTKSFGKGSVQTVMPITADSAIRLTTARYYTPSGRSIQAMGINPDIVVEQPAPKPEDEANADSPKSKSSFGRSESDLRGALNNDSISDEEKKQIEDEAKAAENTAKLREEDYQLAYAVDILKGLAAIDVKGDPTEKRADASTAKDAAAPKVEN</sequence>
<dbReference type="Gene3D" id="3.30.750.44">
    <property type="match status" value="1"/>
</dbReference>
<keyword evidence="7" id="KW-0732">Signal</keyword>
<dbReference type="InterPro" id="IPR036034">
    <property type="entry name" value="PDZ_sf"/>
</dbReference>
<dbReference type="InterPro" id="IPR001478">
    <property type="entry name" value="PDZ"/>
</dbReference>
<evidence type="ECO:0000256" key="1">
    <source>
        <dbReference type="ARBA" id="ARBA00009179"/>
    </source>
</evidence>
<organism evidence="9 10">
    <name type="scientific">Paracoccus pacificus</name>
    <dbReference type="NCBI Taxonomy" id="1463598"/>
    <lineage>
        <taxon>Bacteria</taxon>
        <taxon>Pseudomonadati</taxon>
        <taxon>Pseudomonadota</taxon>
        <taxon>Alphaproteobacteria</taxon>
        <taxon>Rhodobacterales</taxon>
        <taxon>Paracoccaceae</taxon>
        <taxon>Paracoccus</taxon>
    </lineage>
</organism>
<dbReference type="SUPFAM" id="SSF50156">
    <property type="entry name" value="PDZ domain-like"/>
    <property type="match status" value="1"/>
</dbReference>
<protein>
    <submittedName>
        <fullName evidence="9">S41 family peptidase</fullName>
    </submittedName>
</protein>
<feature type="chain" id="PRO_5046519239" evidence="7">
    <location>
        <begin position="24"/>
        <end position="470"/>
    </location>
</feature>
<feature type="compositionally biased region" description="Basic and acidic residues" evidence="6">
    <location>
        <begin position="405"/>
        <end position="414"/>
    </location>
</feature>
<dbReference type="Gene3D" id="2.30.42.10">
    <property type="match status" value="1"/>
</dbReference>
<dbReference type="CDD" id="cd07560">
    <property type="entry name" value="Peptidase_S41_CPP"/>
    <property type="match status" value="1"/>
</dbReference>
<dbReference type="PANTHER" id="PTHR32060:SF30">
    <property type="entry name" value="CARBOXY-TERMINAL PROCESSING PROTEASE CTPA"/>
    <property type="match status" value="1"/>
</dbReference>
<evidence type="ECO:0000256" key="5">
    <source>
        <dbReference type="RuleBase" id="RU004404"/>
    </source>
</evidence>
<gene>
    <name evidence="9" type="ORF">ACFSCT_00310</name>
</gene>
<keyword evidence="4 5" id="KW-0720">Serine protease</keyword>
<dbReference type="PANTHER" id="PTHR32060">
    <property type="entry name" value="TAIL-SPECIFIC PROTEASE"/>
    <property type="match status" value="1"/>
</dbReference>
<feature type="compositionally biased region" description="Basic and acidic residues" evidence="6">
    <location>
        <begin position="446"/>
        <end position="456"/>
    </location>
</feature>
<evidence type="ECO:0000256" key="7">
    <source>
        <dbReference type="SAM" id="SignalP"/>
    </source>
</evidence>
<dbReference type="SMART" id="SM00228">
    <property type="entry name" value="PDZ"/>
    <property type="match status" value="1"/>
</dbReference>
<dbReference type="EMBL" id="JBHUEN010000003">
    <property type="protein sequence ID" value="MFD1880155.1"/>
    <property type="molecule type" value="Genomic_DNA"/>
</dbReference>
<dbReference type="SUPFAM" id="SSF52096">
    <property type="entry name" value="ClpP/crotonase"/>
    <property type="match status" value="1"/>
</dbReference>
<evidence type="ECO:0000256" key="4">
    <source>
        <dbReference type="ARBA" id="ARBA00022825"/>
    </source>
</evidence>
<dbReference type="Proteomes" id="UP001597213">
    <property type="component" value="Unassembled WGS sequence"/>
</dbReference>
<dbReference type="Pfam" id="PF03572">
    <property type="entry name" value="Peptidase_S41"/>
    <property type="match status" value="1"/>
</dbReference>
<keyword evidence="10" id="KW-1185">Reference proteome</keyword>
<dbReference type="InterPro" id="IPR041489">
    <property type="entry name" value="PDZ_6"/>
</dbReference>
<dbReference type="InterPro" id="IPR055210">
    <property type="entry name" value="CtpA/B_N"/>
</dbReference>
<evidence type="ECO:0000256" key="2">
    <source>
        <dbReference type="ARBA" id="ARBA00022670"/>
    </source>
</evidence>
<comment type="caution">
    <text evidence="9">The sequence shown here is derived from an EMBL/GenBank/DDBJ whole genome shotgun (WGS) entry which is preliminary data.</text>
</comment>
<dbReference type="RefSeq" id="WP_379139295.1">
    <property type="nucleotide sequence ID" value="NZ_JBHUEN010000003.1"/>
</dbReference>
<dbReference type="InterPro" id="IPR005151">
    <property type="entry name" value="Tail-specific_protease"/>
</dbReference>
<dbReference type="CDD" id="cd06782">
    <property type="entry name" value="cpPDZ_CPP-like"/>
    <property type="match status" value="1"/>
</dbReference>
<dbReference type="InterPro" id="IPR029045">
    <property type="entry name" value="ClpP/crotonase-like_dom_sf"/>
</dbReference>
<dbReference type="SMART" id="SM00245">
    <property type="entry name" value="TSPc"/>
    <property type="match status" value="1"/>
</dbReference>
<feature type="region of interest" description="Disordered" evidence="6">
    <location>
        <begin position="365"/>
        <end position="414"/>
    </location>
</feature>
<reference evidence="10" key="1">
    <citation type="journal article" date="2019" name="Int. J. Syst. Evol. Microbiol.">
        <title>The Global Catalogue of Microorganisms (GCM) 10K type strain sequencing project: providing services to taxonomists for standard genome sequencing and annotation.</title>
        <authorList>
            <consortium name="The Broad Institute Genomics Platform"/>
            <consortium name="The Broad Institute Genome Sequencing Center for Infectious Disease"/>
            <person name="Wu L."/>
            <person name="Ma J."/>
        </authorList>
    </citation>
    <scope>NUCLEOTIDE SEQUENCE [LARGE SCALE GENOMIC DNA]</scope>
    <source>
        <strain evidence="10">CCUG 56029</strain>
    </source>
</reference>
<feature type="compositionally biased region" description="Low complexity" evidence="6">
    <location>
        <begin position="457"/>
        <end position="470"/>
    </location>
</feature>
<dbReference type="Pfam" id="PF22694">
    <property type="entry name" value="CtpB_N-like"/>
    <property type="match status" value="1"/>
</dbReference>
<name>A0ABW4R2I6_9RHOB</name>
<evidence type="ECO:0000256" key="6">
    <source>
        <dbReference type="SAM" id="MobiDB-lite"/>
    </source>
</evidence>
<dbReference type="NCBIfam" id="TIGR00225">
    <property type="entry name" value="prc"/>
    <property type="match status" value="1"/>
</dbReference>
<comment type="similarity">
    <text evidence="1 5">Belongs to the peptidase S41A family.</text>
</comment>
<proteinExistence type="inferred from homology"/>
<evidence type="ECO:0000256" key="3">
    <source>
        <dbReference type="ARBA" id="ARBA00022801"/>
    </source>
</evidence>
<accession>A0ABW4R2I6</accession>
<evidence type="ECO:0000313" key="10">
    <source>
        <dbReference type="Proteomes" id="UP001597213"/>
    </source>
</evidence>
<evidence type="ECO:0000313" key="9">
    <source>
        <dbReference type="EMBL" id="MFD1880155.1"/>
    </source>
</evidence>
<feature type="signal peptide" evidence="7">
    <location>
        <begin position="1"/>
        <end position="23"/>
    </location>
</feature>
<feature type="domain" description="PDZ" evidence="8">
    <location>
        <begin position="88"/>
        <end position="156"/>
    </location>
</feature>
<dbReference type="PROSITE" id="PS50106">
    <property type="entry name" value="PDZ"/>
    <property type="match status" value="1"/>
</dbReference>
<keyword evidence="3 5" id="KW-0378">Hydrolase</keyword>
<dbReference type="Pfam" id="PF17820">
    <property type="entry name" value="PDZ_6"/>
    <property type="match status" value="1"/>
</dbReference>
<feature type="region of interest" description="Disordered" evidence="6">
    <location>
        <begin position="445"/>
        <end position="470"/>
    </location>
</feature>
<dbReference type="Gene3D" id="3.90.226.10">
    <property type="entry name" value="2-enoyl-CoA Hydratase, Chain A, domain 1"/>
    <property type="match status" value="1"/>
</dbReference>
<keyword evidence="2 5" id="KW-0645">Protease</keyword>
<evidence type="ECO:0000259" key="8">
    <source>
        <dbReference type="PROSITE" id="PS50106"/>
    </source>
</evidence>
<dbReference type="InterPro" id="IPR004447">
    <property type="entry name" value="Peptidase_S41A"/>
</dbReference>